<dbReference type="AlphaFoldDB" id="A0A6I7HNP8"/>
<evidence type="ECO:0000256" key="1">
    <source>
        <dbReference type="SAM" id="MobiDB-lite"/>
    </source>
</evidence>
<dbReference type="RefSeq" id="WP_170141869.1">
    <property type="nucleotide sequence ID" value="NZ_QPIX01000006.1"/>
</dbReference>
<dbReference type="EMBL" id="QPIX01000006">
    <property type="protein sequence ID" value="RCW24154.1"/>
    <property type="molecule type" value="Genomic_DNA"/>
</dbReference>
<organism evidence="2 3">
    <name type="scientific">Ciceribacter lividus</name>
    <dbReference type="NCBI Taxonomy" id="1197950"/>
    <lineage>
        <taxon>Bacteria</taxon>
        <taxon>Pseudomonadati</taxon>
        <taxon>Pseudomonadota</taxon>
        <taxon>Alphaproteobacteria</taxon>
        <taxon>Hyphomicrobiales</taxon>
        <taxon>Rhizobiaceae</taxon>
        <taxon>Ciceribacter</taxon>
    </lineage>
</organism>
<sequence>MHDARFANHPLWSVGQRGTSRPARHTVINQEGEVVLAADHTHIVERRPKAA</sequence>
<gene>
    <name evidence="2" type="ORF">DFR48_106277</name>
</gene>
<evidence type="ECO:0000313" key="2">
    <source>
        <dbReference type="EMBL" id="RCW24154.1"/>
    </source>
</evidence>
<reference evidence="2 3" key="1">
    <citation type="submission" date="2018-07" db="EMBL/GenBank/DDBJ databases">
        <title>Genomic Encyclopedia of Type Strains, Phase IV (KMG-IV): sequencing the most valuable type-strain genomes for metagenomic binning, comparative biology and taxonomic classification.</title>
        <authorList>
            <person name="Goeker M."/>
        </authorList>
    </citation>
    <scope>NUCLEOTIDE SEQUENCE [LARGE SCALE GENOMIC DNA]</scope>
    <source>
        <strain evidence="2 3">DSM 25528</strain>
    </source>
</reference>
<accession>A0A6I7HNP8</accession>
<name>A0A6I7HNP8_9HYPH</name>
<evidence type="ECO:0000313" key="3">
    <source>
        <dbReference type="Proteomes" id="UP000252582"/>
    </source>
</evidence>
<comment type="caution">
    <text evidence="2">The sequence shown here is derived from an EMBL/GenBank/DDBJ whole genome shotgun (WGS) entry which is preliminary data.</text>
</comment>
<feature type="region of interest" description="Disordered" evidence="1">
    <location>
        <begin position="1"/>
        <end position="22"/>
    </location>
</feature>
<keyword evidence="3" id="KW-1185">Reference proteome</keyword>
<proteinExistence type="predicted"/>
<dbReference type="Proteomes" id="UP000252582">
    <property type="component" value="Unassembled WGS sequence"/>
</dbReference>
<protein>
    <submittedName>
        <fullName evidence="2">Uncharacterized protein</fullName>
    </submittedName>
</protein>